<dbReference type="InterPro" id="IPR027483">
    <property type="entry name" value="PInositol-4-P-4/5-kinase_C_sf"/>
</dbReference>
<proteinExistence type="predicted"/>
<dbReference type="PANTHER" id="PTHR23086:SF126">
    <property type="entry name" value="PIPK DOMAIN-CONTAINING PROTEIN"/>
    <property type="match status" value="1"/>
</dbReference>
<dbReference type="EMBL" id="CVMT01000001">
    <property type="protein sequence ID" value="CRG83439.1"/>
    <property type="molecule type" value="Genomic_DNA"/>
</dbReference>
<organism evidence="3 4">
    <name type="scientific">Talaromyces islandicus</name>
    <name type="common">Penicillium islandicum</name>
    <dbReference type="NCBI Taxonomy" id="28573"/>
    <lineage>
        <taxon>Eukaryota</taxon>
        <taxon>Fungi</taxon>
        <taxon>Dikarya</taxon>
        <taxon>Ascomycota</taxon>
        <taxon>Pezizomycotina</taxon>
        <taxon>Eurotiomycetes</taxon>
        <taxon>Eurotiomycetidae</taxon>
        <taxon>Eurotiales</taxon>
        <taxon>Trichocomaceae</taxon>
        <taxon>Talaromyces</taxon>
        <taxon>Talaromyces sect. Islandici</taxon>
    </lineage>
</organism>
<name>A0A0U1LK91_TALIS</name>
<dbReference type="Pfam" id="PF01504">
    <property type="entry name" value="PIP5K"/>
    <property type="match status" value="1"/>
</dbReference>
<keyword evidence="1" id="KW-0547">Nucleotide-binding</keyword>
<dbReference type="GO" id="GO:0046854">
    <property type="term" value="P:phosphatidylinositol phosphate biosynthetic process"/>
    <property type="evidence" value="ECO:0007669"/>
    <property type="project" value="TreeGrafter"/>
</dbReference>
<accession>A0A0U1LK91</accession>
<dbReference type="InterPro" id="IPR027484">
    <property type="entry name" value="PInositol-4-P-5-kinase_N"/>
</dbReference>
<dbReference type="PROSITE" id="PS51455">
    <property type="entry name" value="PIPK"/>
    <property type="match status" value="1"/>
</dbReference>
<dbReference type="InterPro" id="IPR002498">
    <property type="entry name" value="PInositol-4-P-4/5-kinase_core"/>
</dbReference>
<dbReference type="SUPFAM" id="SSF56104">
    <property type="entry name" value="SAICAR synthase-like"/>
    <property type="match status" value="1"/>
</dbReference>
<dbReference type="GO" id="GO:0005886">
    <property type="term" value="C:plasma membrane"/>
    <property type="evidence" value="ECO:0007669"/>
    <property type="project" value="TreeGrafter"/>
</dbReference>
<dbReference type="STRING" id="28573.A0A0U1LK91"/>
<gene>
    <name evidence="3" type="ORF">PISL3812_00790</name>
</gene>
<keyword evidence="1" id="KW-0418">Kinase</keyword>
<dbReference type="PANTHER" id="PTHR23086">
    <property type="entry name" value="PHOSPHATIDYLINOSITOL-4-PHOSPHATE 5-KINASE"/>
    <property type="match status" value="1"/>
</dbReference>
<dbReference type="GO" id="GO:0016308">
    <property type="term" value="F:1-phosphatidylinositol-4-phosphate 5-kinase activity"/>
    <property type="evidence" value="ECO:0007669"/>
    <property type="project" value="TreeGrafter"/>
</dbReference>
<dbReference type="InterPro" id="IPR023610">
    <property type="entry name" value="PInositol-4/5-P-5/4-kinase"/>
</dbReference>
<dbReference type="Gene3D" id="3.30.810.10">
    <property type="entry name" value="2-Layer Sandwich"/>
    <property type="match status" value="1"/>
</dbReference>
<evidence type="ECO:0000313" key="4">
    <source>
        <dbReference type="Proteomes" id="UP000054383"/>
    </source>
</evidence>
<keyword evidence="1" id="KW-0808">Transferase</keyword>
<dbReference type="SMART" id="SM00330">
    <property type="entry name" value="PIPKc"/>
    <property type="match status" value="1"/>
</dbReference>
<keyword evidence="4" id="KW-1185">Reference proteome</keyword>
<dbReference type="OrthoDB" id="70770at2759"/>
<feature type="domain" description="PIPK" evidence="2">
    <location>
        <begin position="1"/>
        <end position="345"/>
    </location>
</feature>
<sequence length="345" mass="39738">MDSSQRHAKAISRSIHRALTREQGMEHPGLFMCISQLFTLSFVRLSRISGELFHHLRTVAWNIDETEYTNAFRHDGPDTGLVAVGDLGYSGSTFFRTANSKYLIKSLPRKAEQDFFKQELLNPYWEYMKDHPDSLLVHITDLLGASFPAFGSIIGYTPSHHVIMENVMGDREKSTEPNLWETYDLKPIDYFYPERDLVPEPLTSRAVRSRLYDHFKDKVRVTKNQFQDLRKRIEQDTAFLKSGNTVDYSLFLIRYPAHILPTDSMDSATEWRRGVVSTDGKWKYRVVLLDFFWAKHKLPAQALTGVVQSFNVVGRKGPMSITTTAQEYRDKFLQLVDGLVELSGD</sequence>
<evidence type="ECO:0000313" key="3">
    <source>
        <dbReference type="EMBL" id="CRG83439.1"/>
    </source>
</evidence>
<keyword evidence="1" id="KW-0067">ATP-binding</keyword>
<dbReference type="Proteomes" id="UP000054383">
    <property type="component" value="Unassembled WGS sequence"/>
</dbReference>
<reference evidence="3 4" key="1">
    <citation type="submission" date="2015-04" db="EMBL/GenBank/DDBJ databases">
        <authorList>
            <person name="Syromyatnikov M.Y."/>
            <person name="Popov V.N."/>
        </authorList>
    </citation>
    <scope>NUCLEOTIDE SEQUENCE [LARGE SCALE GENOMIC DNA]</scope>
    <source>
        <strain evidence="3">WF-38-12</strain>
    </source>
</reference>
<dbReference type="Gene3D" id="3.30.800.10">
    <property type="entry name" value="Phosphatidylinositol Phosphate Kinase II Beta"/>
    <property type="match status" value="1"/>
</dbReference>
<dbReference type="OMA" id="GDMGYSG"/>
<protein>
    <recommendedName>
        <fullName evidence="2">PIPK domain-containing protein</fullName>
    </recommendedName>
</protein>
<evidence type="ECO:0000259" key="2">
    <source>
        <dbReference type="PROSITE" id="PS51455"/>
    </source>
</evidence>
<dbReference type="GO" id="GO:0005524">
    <property type="term" value="F:ATP binding"/>
    <property type="evidence" value="ECO:0007669"/>
    <property type="project" value="UniProtKB-UniRule"/>
</dbReference>
<evidence type="ECO:0000256" key="1">
    <source>
        <dbReference type="PROSITE-ProRule" id="PRU00781"/>
    </source>
</evidence>
<dbReference type="AlphaFoldDB" id="A0A0U1LK91"/>